<dbReference type="Proteomes" id="UP000649617">
    <property type="component" value="Unassembled WGS sequence"/>
</dbReference>
<evidence type="ECO:0000256" key="1">
    <source>
        <dbReference type="SAM" id="MobiDB-lite"/>
    </source>
</evidence>
<reference evidence="2" key="1">
    <citation type="submission" date="2021-02" db="EMBL/GenBank/DDBJ databases">
        <authorList>
            <person name="Dougan E. K."/>
            <person name="Rhodes N."/>
            <person name="Thang M."/>
            <person name="Chan C."/>
        </authorList>
    </citation>
    <scope>NUCLEOTIDE SEQUENCE</scope>
</reference>
<evidence type="ECO:0000313" key="3">
    <source>
        <dbReference type="Proteomes" id="UP000649617"/>
    </source>
</evidence>
<name>A0A812IYU8_SYMPI</name>
<organism evidence="2 3">
    <name type="scientific">Symbiodinium pilosum</name>
    <name type="common">Dinoflagellate</name>
    <dbReference type="NCBI Taxonomy" id="2952"/>
    <lineage>
        <taxon>Eukaryota</taxon>
        <taxon>Sar</taxon>
        <taxon>Alveolata</taxon>
        <taxon>Dinophyceae</taxon>
        <taxon>Suessiales</taxon>
        <taxon>Symbiodiniaceae</taxon>
        <taxon>Symbiodinium</taxon>
    </lineage>
</organism>
<dbReference type="OrthoDB" id="10362252at2759"/>
<comment type="caution">
    <text evidence="2">The sequence shown here is derived from an EMBL/GenBank/DDBJ whole genome shotgun (WGS) entry which is preliminary data.</text>
</comment>
<feature type="non-terminal residue" evidence="2">
    <location>
        <position position="1"/>
    </location>
</feature>
<accession>A0A812IYU8</accession>
<keyword evidence="3" id="KW-1185">Reference proteome</keyword>
<sequence length="157" mass="16798">INSVNDLTGGKDHAPAFSTNPLARPEDLADGNRCASDEELLGKLCYKKCSLLTDGKAPIRLSAFSCGKSRGFQDFFAAKVGTLVPCEGYDVSGDEAGNGCPHKVGTCLVNEEFSLGKCYKRCEDLTDGRPAASALSPPFSSLWGHEVRDERVQGPRL</sequence>
<feature type="region of interest" description="Disordered" evidence="1">
    <location>
        <begin position="1"/>
        <end position="24"/>
    </location>
</feature>
<proteinExistence type="predicted"/>
<dbReference type="EMBL" id="CAJNIZ010001417">
    <property type="protein sequence ID" value="CAE7190409.1"/>
    <property type="molecule type" value="Genomic_DNA"/>
</dbReference>
<dbReference type="AlphaFoldDB" id="A0A812IYU8"/>
<evidence type="ECO:0000313" key="2">
    <source>
        <dbReference type="EMBL" id="CAE7190409.1"/>
    </source>
</evidence>
<gene>
    <name evidence="2" type="ORF">SPIL2461_LOCUS1455</name>
</gene>
<protein>
    <submittedName>
        <fullName evidence="2">Uncharacterized protein</fullName>
    </submittedName>
</protein>